<proteinExistence type="predicted"/>
<evidence type="ECO:0000313" key="2">
    <source>
        <dbReference type="Proteomes" id="UP000264313"/>
    </source>
</evidence>
<organism evidence="1 2">
    <name type="scientific">Methylotenera mobilis</name>
    <dbReference type="NCBI Taxonomy" id="359408"/>
    <lineage>
        <taxon>Bacteria</taxon>
        <taxon>Pseudomonadati</taxon>
        <taxon>Pseudomonadota</taxon>
        <taxon>Betaproteobacteria</taxon>
        <taxon>Nitrosomonadales</taxon>
        <taxon>Methylophilaceae</taxon>
        <taxon>Methylotenera</taxon>
    </lineage>
</organism>
<name>A0A351RD14_9PROT</name>
<dbReference type="Proteomes" id="UP000264313">
    <property type="component" value="Unassembled WGS sequence"/>
</dbReference>
<gene>
    <name evidence="1" type="ORF">DCW48_10630</name>
</gene>
<evidence type="ECO:0000313" key="1">
    <source>
        <dbReference type="EMBL" id="HBA09935.1"/>
    </source>
</evidence>
<protein>
    <submittedName>
        <fullName evidence="1">Uncharacterized protein</fullName>
    </submittedName>
</protein>
<comment type="caution">
    <text evidence="1">The sequence shown here is derived from an EMBL/GenBank/DDBJ whole genome shotgun (WGS) entry which is preliminary data.</text>
</comment>
<sequence length="76" mass="8675">MKLNKTYQQTLESRRQTTLIHSSWSVFYKGEYICGAVYNGESIMSVCFPCGLVALTKSKDIAKKYIRDYKAGRVQA</sequence>
<accession>A0A351RD14</accession>
<reference evidence="1 2" key="1">
    <citation type="journal article" date="2018" name="Nat. Biotechnol.">
        <title>A standardized bacterial taxonomy based on genome phylogeny substantially revises the tree of life.</title>
        <authorList>
            <person name="Parks D.H."/>
            <person name="Chuvochina M."/>
            <person name="Waite D.W."/>
            <person name="Rinke C."/>
            <person name="Skarshewski A."/>
            <person name="Chaumeil P.A."/>
            <person name="Hugenholtz P."/>
        </authorList>
    </citation>
    <scope>NUCLEOTIDE SEQUENCE [LARGE SCALE GENOMIC DNA]</scope>
    <source>
        <strain evidence="1">UBA9958</strain>
    </source>
</reference>
<dbReference type="EMBL" id="DNAA01000249">
    <property type="protein sequence ID" value="HBA09935.1"/>
    <property type="molecule type" value="Genomic_DNA"/>
</dbReference>
<dbReference type="AlphaFoldDB" id="A0A351RD14"/>